<gene>
    <name evidence="1" type="ORF">NM208_g2518</name>
</gene>
<proteinExistence type="predicted"/>
<evidence type="ECO:0000313" key="1">
    <source>
        <dbReference type="EMBL" id="KAJ3545407.1"/>
    </source>
</evidence>
<sequence>MARDKKLDPPLAGQVLKYPMIDDQTTLAENSSLSDFLFWTEASNDIGWEAYTGKSKAERADADISPYAAPARVKDVAGLPRTLIDIGNLDLFRDEATKYASRLAAANIDTELHLYSGLAHGYDGIAWNIKKAKAAEDSIARFVSNI</sequence>
<accession>A0ACC1SSL3</accession>
<organism evidence="1 2">
    <name type="scientific">Fusarium decemcellulare</name>
    <dbReference type="NCBI Taxonomy" id="57161"/>
    <lineage>
        <taxon>Eukaryota</taxon>
        <taxon>Fungi</taxon>
        <taxon>Dikarya</taxon>
        <taxon>Ascomycota</taxon>
        <taxon>Pezizomycotina</taxon>
        <taxon>Sordariomycetes</taxon>
        <taxon>Hypocreomycetidae</taxon>
        <taxon>Hypocreales</taxon>
        <taxon>Nectriaceae</taxon>
        <taxon>Fusarium</taxon>
        <taxon>Fusarium decemcellulare species complex</taxon>
    </lineage>
</organism>
<reference evidence="1" key="1">
    <citation type="submission" date="2022-08" db="EMBL/GenBank/DDBJ databases">
        <title>Genome Sequence of Fusarium decemcellulare.</title>
        <authorList>
            <person name="Buettner E."/>
        </authorList>
    </citation>
    <scope>NUCLEOTIDE SEQUENCE</scope>
    <source>
        <strain evidence="1">Babe19</strain>
    </source>
</reference>
<comment type="caution">
    <text evidence="1">The sequence shown here is derived from an EMBL/GenBank/DDBJ whole genome shotgun (WGS) entry which is preliminary data.</text>
</comment>
<evidence type="ECO:0000313" key="2">
    <source>
        <dbReference type="Proteomes" id="UP001148629"/>
    </source>
</evidence>
<keyword evidence="2" id="KW-1185">Reference proteome</keyword>
<dbReference type="EMBL" id="JANRMS010000152">
    <property type="protein sequence ID" value="KAJ3545407.1"/>
    <property type="molecule type" value="Genomic_DNA"/>
</dbReference>
<name>A0ACC1SSL3_9HYPO</name>
<protein>
    <submittedName>
        <fullName evidence="1">Uncharacterized protein</fullName>
    </submittedName>
</protein>
<dbReference type="Proteomes" id="UP001148629">
    <property type="component" value="Unassembled WGS sequence"/>
</dbReference>